<feature type="domain" description="Carboxymuconolactone decarboxylase-like" evidence="2">
    <location>
        <begin position="157"/>
        <end position="220"/>
    </location>
</feature>
<dbReference type="EMBL" id="CZBI01000006">
    <property type="protein sequence ID" value="CUQ35952.1"/>
    <property type="molecule type" value="Genomic_DNA"/>
</dbReference>
<evidence type="ECO:0000313" key="4">
    <source>
        <dbReference type="EMBL" id="CUQ35952.1"/>
    </source>
</evidence>
<gene>
    <name evidence="4" type="ORF">ERS852557_03816</name>
</gene>
<dbReference type="Gene3D" id="1.20.1290.10">
    <property type="entry name" value="AhpD-like"/>
    <property type="match status" value="1"/>
</dbReference>
<keyword evidence="1" id="KW-0732">Signal</keyword>
<organism evidence="4 5">
    <name type="scientific">Bacteroides thetaiotaomicron</name>
    <dbReference type="NCBI Taxonomy" id="818"/>
    <lineage>
        <taxon>Bacteria</taxon>
        <taxon>Pseudomonadati</taxon>
        <taxon>Bacteroidota</taxon>
        <taxon>Bacteroidia</taxon>
        <taxon>Bacteroidales</taxon>
        <taxon>Bacteroidaceae</taxon>
        <taxon>Bacteroides</taxon>
    </lineage>
</organism>
<feature type="signal peptide" evidence="1">
    <location>
        <begin position="1"/>
        <end position="25"/>
    </location>
</feature>
<dbReference type="PANTHER" id="PTHR43698:SF1">
    <property type="entry name" value="BLL4564 PROTEIN"/>
    <property type="match status" value="1"/>
</dbReference>
<protein>
    <submittedName>
        <fullName evidence="4">Carboxymuconolactone decarboxylase</fullName>
    </submittedName>
</protein>
<dbReference type="PANTHER" id="PTHR43698">
    <property type="entry name" value="RIBD C-TERMINAL DOMAIN CONTAINING PROTEIN"/>
    <property type="match status" value="1"/>
</dbReference>
<dbReference type="AlphaFoldDB" id="A0A174VMV7"/>
<proteinExistence type="predicted"/>
<dbReference type="Proteomes" id="UP000095541">
    <property type="component" value="Unassembled WGS sequence"/>
</dbReference>
<dbReference type="InterPro" id="IPR029032">
    <property type="entry name" value="AhpD-like"/>
</dbReference>
<evidence type="ECO:0000313" key="5">
    <source>
        <dbReference type="Proteomes" id="UP000095541"/>
    </source>
</evidence>
<dbReference type="Pfam" id="PF07883">
    <property type="entry name" value="Cupin_2"/>
    <property type="match status" value="1"/>
</dbReference>
<dbReference type="InterPro" id="IPR003779">
    <property type="entry name" value="CMD-like"/>
</dbReference>
<dbReference type="Pfam" id="PF02627">
    <property type="entry name" value="CMD"/>
    <property type="match status" value="1"/>
</dbReference>
<dbReference type="CDD" id="cd02233">
    <property type="entry name" value="cupin_HNL-like"/>
    <property type="match status" value="1"/>
</dbReference>
<dbReference type="Gene3D" id="2.60.120.10">
    <property type="entry name" value="Jelly Rolls"/>
    <property type="match status" value="1"/>
</dbReference>
<dbReference type="InterPro" id="IPR014710">
    <property type="entry name" value="RmlC-like_jellyroll"/>
</dbReference>
<dbReference type="GO" id="GO:0051920">
    <property type="term" value="F:peroxiredoxin activity"/>
    <property type="evidence" value="ECO:0007669"/>
    <property type="project" value="InterPro"/>
</dbReference>
<evidence type="ECO:0000259" key="2">
    <source>
        <dbReference type="Pfam" id="PF02627"/>
    </source>
</evidence>
<name>A0A174VMV7_BACT4</name>
<dbReference type="SUPFAM" id="SSF51182">
    <property type="entry name" value="RmlC-like cupins"/>
    <property type="match status" value="1"/>
</dbReference>
<feature type="chain" id="PRO_5008035921" evidence="1">
    <location>
        <begin position="26"/>
        <end position="403"/>
    </location>
</feature>
<accession>A0A174VMV7</accession>
<evidence type="ECO:0000256" key="1">
    <source>
        <dbReference type="SAM" id="SignalP"/>
    </source>
</evidence>
<feature type="domain" description="Cupin type-2" evidence="3">
    <location>
        <begin position="305"/>
        <end position="364"/>
    </location>
</feature>
<dbReference type="InterPro" id="IPR011051">
    <property type="entry name" value="RmlC_Cupin_sf"/>
</dbReference>
<sequence>MNYKKYFSILAIACFNLFMCDNLLAQNSPLEQTLSIRQQHIVTIASYTGRGDLLHLKTALGEGLDAGLTVNEIKEILVHSYAYCGFPRSLRGLQTFIAVLDERKAKGINDKIGREASPITDQRSKYERGRDILAEISGVPADAPKAGYAEFAPIIEQFLKEHLFADIFERDVLTYDEREITTVAILAAMGGVEPMARSHMGICLNLGITPDQLRHLLAIIEKNIGHKEAHAIHIELDGLLQSKGFVANASSEMTEATKRQALKADTELKIFPKGDLISSPNFTGAAWLQRLMTDADKFDVVISNVVFDPGVRNSWHSHPGGQILIATSGKGYYQERGKPVQILNAGDVVAIPSNVVHWHGAAPDSEFIHIAINTKVSLGSAVWYEKVTDEEYSKILNPLKIFR</sequence>
<dbReference type="SUPFAM" id="SSF69118">
    <property type="entry name" value="AhpD-like"/>
    <property type="match status" value="1"/>
</dbReference>
<dbReference type="InterPro" id="IPR047263">
    <property type="entry name" value="HNL-like_cupin"/>
</dbReference>
<reference evidence="4 5" key="1">
    <citation type="submission" date="2015-09" db="EMBL/GenBank/DDBJ databases">
        <authorList>
            <consortium name="Pathogen Informatics"/>
        </authorList>
    </citation>
    <scope>NUCLEOTIDE SEQUENCE [LARGE SCALE GENOMIC DNA]</scope>
    <source>
        <strain evidence="4 5">2789STDY5834945</strain>
    </source>
</reference>
<evidence type="ECO:0000259" key="3">
    <source>
        <dbReference type="Pfam" id="PF07883"/>
    </source>
</evidence>
<dbReference type="InterPro" id="IPR013096">
    <property type="entry name" value="Cupin_2"/>
</dbReference>